<dbReference type="EMBL" id="MNBE01000213">
    <property type="protein sequence ID" value="OKP12446.1"/>
    <property type="molecule type" value="Genomic_DNA"/>
</dbReference>
<name>A0A1Q5UIY6_9EURO</name>
<sequence>MNHRTQEECQIIQAIEAVVSNEEPEAPIPVLHFAPQPTMTIFKDPENLEKTNRCRAPVC</sequence>
<gene>
    <name evidence="1" type="ORF">PENSUB_1915</name>
</gene>
<reference evidence="1 2" key="1">
    <citation type="submission" date="2016-10" db="EMBL/GenBank/DDBJ databases">
        <title>Genome sequence of the ascomycete fungus Penicillium subrubescens.</title>
        <authorList>
            <person name="De Vries R.P."/>
            <person name="Peng M."/>
            <person name="Dilokpimol A."/>
            <person name="Hilden K."/>
            <person name="Makela M.R."/>
            <person name="Grigoriev I."/>
            <person name="Riley R."/>
            <person name="Granchi Z."/>
        </authorList>
    </citation>
    <scope>NUCLEOTIDE SEQUENCE [LARGE SCALE GENOMIC DNA]</scope>
    <source>
        <strain evidence="1 2">CBS 132785</strain>
    </source>
</reference>
<evidence type="ECO:0000313" key="2">
    <source>
        <dbReference type="Proteomes" id="UP000186955"/>
    </source>
</evidence>
<evidence type="ECO:0000313" key="1">
    <source>
        <dbReference type="EMBL" id="OKP12446.1"/>
    </source>
</evidence>
<dbReference type="AlphaFoldDB" id="A0A1Q5UIY6"/>
<comment type="caution">
    <text evidence="1">The sequence shown here is derived from an EMBL/GenBank/DDBJ whole genome shotgun (WGS) entry which is preliminary data.</text>
</comment>
<organism evidence="1 2">
    <name type="scientific">Penicillium subrubescens</name>
    <dbReference type="NCBI Taxonomy" id="1316194"/>
    <lineage>
        <taxon>Eukaryota</taxon>
        <taxon>Fungi</taxon>
        <taxon>Dikarya</taxon>
        <taxon>Ascomycota</taxon>
        <taxon>Pezizomycotina</taxon>
        <taxon>Eurotiomycetes</taxon>
        <taxon>Eurotiomycetidae</taxon>
        <taxon>Eurotiales</taxon>
        <taxon>Aspergillaceae</taxon>
        <taxon>Penicillium</taxon>
    </lineage>
</organism>
<protein>
    <submittedName>
        <fullName evidence="1">Uncharacterized protein</fullName>
    </submittedName>
</protein>
<proteinExistence type="predicted"/>
<dbReference type="Proteomes" id="UP000186955">
    <property type="component" value="Unassembled WGS sequence"/>
</dbReference>
<accession>A0A1Q5UIY6</accession>
<keyword evidence="2" id="KW-1185">Reference proteome</keyword>